<dbReference type="InterPro" id="IPR019402">
    <property type="entry name" value="CWH43_N"/>
</dbReference>
<protein>
    <recommendedName>
        <fullName evidence="6">CWH43-like N-terminal domain-containing protein</fullName>
    </recommendedName>
</protein>
<feature type="transmembrane region" description="Helical" evidence="5">
    <location>
        <begin position="157"/>
        <end position="176"/>
    </location>
</feature>
<dbReference type="EMBL" id="HBEZ01037145">
    <property type="protein sequence ID" value="CAD8642726.1"/>
    <property type="molecule type" value="Transcribed_RNA"/>
</dbReference>
<feature type="transmembrane region" description="Helical" evidence="5">
    <location>
        <begin position="263"/>
        <end position="283"/>
    </location>
</feature>
<dbReference type="InterPro" id="IPR050911">
    <property type="entry name" value="DRAM/TMEM150_Autophagy_Mod"/>
</dbReference>
<dbReference type="PANTHER" id="PTHR21324">
    <property type="entry name" value="FASTING-INDUCIBLE INTEGRAL MEMBRANE PROTEIN TM6P1-RELATED"/>
    <property type="match status" value="1"/>
</dbReference>
<dbReference type="AlphaFoldDB" id="A0A7S0MIT3"/>
<proteinExistence type="predicted"/>
<evidence type="ECO:0000256" key="4">
    <source>
        <dbReference type="ARBA" id="ARBA00023136"/>
    </source>
</evidence>
<gene>
    <name evidence="7" type="ORF">CCUR1050_LOCUS20410</name>
</gene>
<feature type="domain" description="CWH43-like N-terminal" evidence="6">
    <location>
        <begin position="41"/>
        <end position="285"/>
    </location>
</feature>
<organism evidence="7">
    <name type="scientific">Cryptomonas curvata</name>
    <dbReference type="NCBI Taxonomy" id="233186"/>
    <lineage>
        <taxon>Eukaryota</taxon>
        <taxon>Cryptophyceae</taxon>
        <taxon>Cryptomonadales</taxon>
        <taxon>Cryptomonadaceae</taxon>
        <taxon>Cryptomonas</taxon>
    </lineage>
</organism>
<keyword evidence="4 5" id="KW-0472">Membrane</keyword>
<keyword evidence="2 5" id="KW-0812">Transmembrane</keyword>
<feature type="transmembrane region" description="Helical" evidence="5">
    <location>
        <begin position="42"/>
        <end position="65"/>
    </location>
</feature>
<comment type="subcellular location">
    <subcellularLocation>
        <location evidence="1">Endomembrane system</location>
        <topology evidence="1">Multi-pass membrane protein</topology>
    </subcellularLocation>
</comment>
<evidence type="ECO:0000256" key="5">
    <source>
        <dbReference type="SAM" id="Phobius"/>
    </source>
</evidence>
<feature type="transmembrane region" description="Helical" evidence="5">
    <location>
        <begin position="225"/>
        <end position="243"/>
    </location>
</feature>
<dbReference type="Pfam" id="PF10277">
    <property type="entry name" value="Frag1"/>
    <property type="match status" value="1"/>
</dbReference>
<accession>A0A7S0MIT3</accession>
<evidence type="ECO:0000256" key="2">
    <source>
        <dbReference type="ARBA" id="ARBA00022692"/>
    </source>
</evidence>
<evidence type="ECO:0000313" key="7">
    <source>
        <dbReference type="EMBL" id="CAD8642726.1"/>
    </source>
</evidence>
<reference evidence="7" key="1">
    <citation type="submission" date="2021-01" db="EMBL/GenBank/DDBJ databases">
        <authorList>
            <person name="Corre E."/>
            <person name="Pelletier E."/>
            <person name="Niang G."/>
            <person name="Scheremetjew M."/>
            <person name="Finn R."/>
            <person name="Kale V."/>
            <person name="Holt S."/>
            <person name="Cochrane G."/>
            <person name="Meng A."/>
            <person name="Brown T."/>
            <person name="Cohen L."/>
        </authorList>
    </citation>
    <scope>NUCLEOTIDE SEQUENCE</scope>
    <source>
        <strain evidence="7">CCAP979/52</strain>
    </source>
</reference>
<evidence type="ECO:0000256" key="1">
    <source>
        <dbReference type="ARBA" id="ARBA00004127"/>
    </source>
</evidence>
<dbReference type="PANTHER" id="PTHR21324:SF2">
    <property type="entry name" value="EG:22E5.9 PROTEIN"/>
    <property type="match status" value="1"/>
</dbReference>
<feature type="transmembrane region" description="Helical" evidence="5">
    <location>
        <begin position="89"/>
        <end position="110"/>
    </location>
</feature>
<dbReference type="GO" id="GO:0012505">
    <property type="term" value="C:endomembrane system"/>
    <property type="evidence" value="ECO:0007669"/>
    <property type="project" value="UniProtKB-SubCell"/>
</dbReference>
<sequence>MPLSEVNKNRSPSTVARSLSKANAELSKVSSVRIAVNFPSRYIPLLGLFLAIATIFSSMLLNHYYGSDENVLLWPYISDVAKDAPQAGLFAYGMTVTSCVLIWVVVINYGKIKNDIGALSCSAEGRKRNRTALLFGLMAAPNLGLLASFDTRRSPDLHLLFVILFFLPCVVYLFCVKSVYEHLLRRALAIKGSAGDQAAAAEKSYGAAAEKSYISLRTSLWWKRIICNTFLAAVALYLPVGMALVTDWHDYTRDVHVHTMRAIAQHVSVLCLYCFFGSMYYDFGDLEFFVVQE</sequence>
<name>A0A7S0MIT3_9CRYP</name>
<feature type="transmembrane region" description="Helical" evidence="5">
    <location>
        <begin position="131"/>
        <end position="151"/>
    </location>
</feature>
<keyword evidence="3 5" id="KW-1133">Transmembrane helix</keyword>
<evidence type="ECO:0000256" key="3">
    <source>
        <dbReference type="ARBA" id="ARBA00022989"/>
    </source>
</evidence>
<evidence type="ECO:0000259" key="6">
    <source>
        <dbReference type="Pfam" id="PF10277"/>
    </source>
</evidence>